<dbReference type="Gene3D" id="3.60.15.10">
    <property type="entry name" value="Ribonuclease Z/Hydroxyacylglutathione hydrolase-like"/>
    <property type="match status" value="1"/>
</dbReference>
<dbReference type="SMART" id="SM00849">
    <property type="entry name" value="Lactamase_B"/>
    <property type="match status" value="1"/>
</dbReference>
<reference evidence="2 3" key="1">
    <citation type="submission" date="2019-11" db="EMBL/GenBank/DDBJ databases">
        <title>Whole-genome sequence of a Rhodoblastus acidophilus DSM 142.</title>
        <authorList>
            <person name="Kyndt J.A."/>
            <person name="Meyer T.E."/>
        </authorList>
    </citation>
    <scope>NUCLEOTIDE SEQUENCE [LARGE SCALE GENOMIC DNA]</scope>
    <source>
        <strain evidence="2 3">DSM 142</strain>
    </source>
</reference>
<evidence type="ECO:0000313" key="3">
    <source>
        <dbReference type="Proteomes" id="UP000439113"/>
    </source>
</evidence>
<dbReference type="RefSeq" id="WP_155444958.1">
    <property type="nucleotide sequence ID" value="NZ_JAOQNR010000003.1"/>
</dbReference>
<name>A0A6N8DIR5_RHOAC</name>
<dbReference type="OrthoDB" id="9781189at2"/>
<evidence type="ECO:0000313" key="2">
    <source>
        <dbReference type="EMBL" id="MTV30289.1"/>
    </source>
</evidence>
<organism evidence="2 3">
    <name type="scientific">Rhodoblastus acidophilus</name>
    <name type="common">Rhodopseudomonas acidophila</name>
    <dbReference type="NCBI Taxonomy" id="1074"/>
    <lineage>
        <taxon>Bacteria</taxon>
        <taxon>Pseudomonadati</taxon>
        <taxon>Pseudomonadota</taxon>
        <taxon>Alphaproteobacteria</taxon>
        <taxon>Hyphomicrobiales</taxon>
        <taxon>Rhodoblastaceae</taxon>
        <taxon>Rhodoblastus</taxon>
    </lineage>
</organism>
<dbReference type="CDD" id="cd16279">
    <property type="entry name" value="metallo-hydrolase-like_MBL-fold"/>
    <property type="match status" value="1"/>
</dbReference>
<keyword evidence="2" id="KW-0378">Hydrolase</keyword>
<dbReference type="GO" id="GO:0016787">
    <property type="term" value="F:hydrolase activity"/>
    <property type="evidence" value="ECO:0007669"/>
    <property type="project" value="UniProtKB-KW"/>
</dbReference>
<proteinExistence type="predicted"/>
<dbReference type="Pfam" id="PF12706">
    <property type="entry name" value="Lactamase_B_2"/>
    <property type="match status" value="1"/>
</dbReference>
<protein>
    <submittedName>
        <fullName evidence="2">MBL fold metallo-hydrolase</fullName>
    </submittedName>
</protein>
<dbReference type="SUPFAM" id="SSF56281">
    <property type="entry name" value="Metallo-hydrolase/oxidoreductase"/>
    <property type="match status" value="1"/>
</dbReference>
<dbReference type="EMBL" id="WNKS01000003">
    <property type="protein sequence ID" value="MTV30289.1"/>
    <property type="molecule type" value="Genomic_DNA"/>
</dbReference>
<dbReference type="InterPro" id="IPR001279">
    <property type="entry name" value="Metallo-B-lactamas"/>
</dbReference>
<dbReference type="InterPro" id="IPR036866">
    <property type="entry name" value="RibonucZ/Hydroxyglut_hydro"/>
</dbReference>
<evidence type="ECO:0000259" key="1">
    <source>
        <dbReference type="SMART" id="SM00849"/>
    </source>
</evidence>
<dbReference type="AlphaFoldDB" id="A0A6N8DIR5"/>
<accession>A0A6N8DIR5</accession>
<dbReference type="PANTHER" id="PTHR42663:SF6">
    <property type="entry name" value="HYDROLASE C777.06C-RELATED"/>
    <property type="match status" value="1"/>
</dbReference>
<dbReference type="Proteomes" id="UP000439113">
    <property type="component" value="Unassembled WGS sequence"/>
</dbReference>
<sequence length="264" mass="29450">MTLEITILGCGSSAGVPRVAQGWGACVPNNPKNRRRRCALLVDKPGPEKPTRLLVDAGPDVREQLIAHDVDGLDALLLTHPHADHIHGLDDVRPLTMQMRRLIDCYLDAPTWETVGSRFAYLFKTPPGSAYPPLLIPRFISHGEGFAPEGPAGPIEVTPFRLNHGDIDALGFRFENVAYTPDVKIIPDESFEFLQNLDLWIIDALRYRTHPTHFGLMEALESIDRFQPKRAVLTNMHTDMDYETLRGQLPTGVEPAFDGMKLVV</sequence>
<gene>
    <name evidence="2" type="ORF">GJ654_04700</name>
</gene>
<feature type="domain" description="Metallo-beta-lactamase" evidence="1">
    <location>
        <begin position="35"/>
        <end position="236"/>
    </location>
</feature>
<dbReference type="PANTHER" id="PTHR42663">
    <property type="entry name" value="HYDROLASE C777.06C-RELATED-RELATED"/>
    <property type="match status" value="1"/>
</dbReference>
<comment type="caution">
    <text evidence="2">The sequence shown here is derived from an EMBL/GenBank/DDBJ whole genome shotgun (WGS) entry which is preliminary data.</text>
</comment>